<sequence>MLGAIAIGTPLGCSKPQPKAPAFSDAEFVGQRNAAAGLMGQFKYAEAVEKLRPLAKSSRSGGDVQVDLAIALLNRRAGDDLSQAATLLDGVLAETPDNLRARYCRALLLFHDGQSDAALDAFRRVAEADPSDPFAAYYVGQCLLGMKNYEQAVAWFRRAAQTDPYLRSAYYGEAQTLRRLGRADEAQSALSEFQRLSTNPRSRVADLKYSRMGPKAEVSGGVLGPVATQPLPSGPLFDSPRTIKVEGAVGEVGDGTSTTVVDLSGDGELDLFLADPAGRPRILLGDGEAFELNPDHPLAQVTGVGAVLWGDFNDDGMVDAYLCCRGKNQLWRQLGDGSWEDVTTSAAAGGGDHTTVDGACYDIDHDGDLDYILLQAGAPRVVLINNRDGTFRSAAEELGLAGGPEGSSGLVIADLDQDDDADLIFLNDGRPHEVLQNDRLWNYSPAPGFEEFSESDCVACVSADADVDGLVELYTTGPSGVRRWASAEDGGWRSTALADQAATDLIAYDFNADTQAELALVTAEGIAVIDPMDGSQLATLKRGGAVGRPCLVVAEQGPELLGWAADGTLWKWPAGSGRWPFARVQLSGKTDRALEMRSNASGIGVVGHARSGKLWSALPGPRPTSMPGQSLQPFALGAGGAEQIDFLRLLWPDGVSQTELDLAVGKLHRISETQRQAGSCPLLFVWDGKRYAFVADMLGAGGLGFNLGRGEYYPPRPQESLLLPAGLLKPREGRLELKLGEPMEEICYFDAVRLVAYDVPPGWSITLDERFAGLGPGPTGEPVFYRSRLAPEEAMNDRGEDIRVALAEADGLPAPLDRRDSRFVGLTNPHSVTLSFTRPIDELEDPTLVFDGWVDYAYSQSAFAAWQAGETFVEPTIEAQAASGEWVVIADRFGYPAGTSRHGSVRLDGAALPSGATRLRISSNMLVYWDRLLLVDRASCPEAKRRAMRLRSASVADVGFAARRVDENRLSVYDYDDRPPLGDTRHPAGYYTEFGVATPLIEATDDAVAIIGPGEELHINFEAPSKPPPSGWTRQWVLEADGWCKDADLFTENAGTVAPLPRRPNAVEDARREQLHRQFNTRFRSGY</sequence>
<dbReference type="InterPro" id="IPR028994">
    <property type="entry name" value="Integrin_alpha_N"/>
</dbReference>
<dbReference type="InterPro" id="IPR011990">
    <property type="entry name" value="TPR-like_helical_dom_sf"/>
</dbReference>
<dbReference type="SUPFAM" id="SSF69318">
    <property type="entry name" value="Integrin alpha N-terminal domain"/>
    <property type="match status" value="1"/>
</dbReference>
<feature type="repeat" description="TPR" evidence="2">
    <location>
        <begin position="133"/>
        <end position="166"/>
    </location>
</feature>
<reference evidence="3 4" key="1">
    <citation type="submission" date="2019-02" db="EMBL/GenBank/DDBJ databases">
        <title>Deep-cultivation of Planctomycetes and their phenomic and genomic characterization uncovers novel biology.</title>
        <authorList>
            <person name="Wiegand S."/>
            <person name="Jogler M."/>
            <person name="Boedeker C."/>
            <person name="Pinto D."/>
            <person name="Vollmers J."/>
            <person name="Rivas-Marin E."/>
            <person name="Kohn T."/>
            <person name="Peeters S.H."/>
            <person name="Heuer A."/>
            <person name="Rast P."/>
            <person name="Oberbeckmann S."/>
            <person name="Bunk B."/>
            <person name="Jeske O."/>
            <person name="Meyerdierks A."/>
            <person name="Storesund J.E."/>
            <person name="Kallscheuer N."/>
            <person name="Luecker S."/>
            <person name="Lage O.M."/>
            <person name="Pohl T."/>
            <person name="Merkel B.J."/>
            <person name="Hornburger P."/>
            <person name="Mueller R.-W."/>
            <person name="Bruemmer F."/>
            <person name="Labrenz M."/>
            <person name="Spormann A.M."/>
            <person name="Op Den Camp H."/>
            <person name="Overmann J."/>
            <person name="Amann R."/>
            <person name="Jetten M.S.M."/>
            <person name="Mascher T."/>
            <person name="Medema M.H."/>
            <person name="Devos D.P."/>
            <person name="Kaster A.-K."/>
            <person name="Ovreas L."/>
            <person name="Rohde M."/>
            <person name="Galperin M.Y."/>
            <person name="Jogler C."/>
        </authorList>
    </citation>
    <scope>NUCLEOTIDE SEQUENCE [LARGE SCALE GENOMIC DNA]</scope>
    <source>
        <strain evidence="3 4">KOR34</strain>
    </source>
</reference>
<evidence type="ECO:0000313" key="4">
    <source>
        <dbReference type="Proteomes" id="UP000316714"/>
    </source>
</evidence>
<keyword evidence="1" id="KW-0732">Signal</keyword>
<protein>
    <submittedName>
        <fullName evidence="3">Anaphase-promoting complex, cyclosome, subunit 3</fullName>
    </submittedName>
</protein>
<name>A0A5C5UTY4_9BACT</name>
<dbReference type="AlphaFoldDB" id="A0A5C5UTY4"/>
<dbReference type="PANTHER" id="PTHR45460">
    <property type="entry name" value="SIMILAR TO CYSTEINE PROTEINASE"/>
    <property type="match status" value="1"/>
</dbReference>
<dbReference type="PANTHER" id="PTHR45460:SF2">
    <property type="entry name" value="ALPHA 1,3 GLUCANASE, GH71 FAMILY (EUROFUNG)"/>
    <property type="match status" value="1"/>
</dbReference>
<evidence type="ECO:0000313" key="3">
    <source>
        <dbReference type="EMBL" id="TWT29329.1"/>
    </source>
</evidence>
<gene>
    <name evidence="3" type="ORF">KOR34_52390</name>
</gene>
<evidence type="ECO:0000256" key="1">
    <source>
        <dbReference type="ARBA" id="ARBA00022729"/>
    </source>
</evidence>
<dbReference type="Proteomes" id="UP000316714">
    <property type="component" value="Unassembled WGS sequence"/>
</dbReference>
<feature type="repeat" description="TPR" evidence="2">
    <location>
        <begin position="99"/>
        <end position="132"/>
    </location>
</feature>
<accession>A0A5C5UTY4</accession>
<dbReference type="SUPFAM" id="SSF48452">
    <property type="entry name" value="TPR-like"/>
    <property type="match status" value="1"/>
</dbReference>
<dbReference type="InterPro" id="IPR019734">
    <property type="entry name" value="TPR_rpt"/>
</dbReference>
<dbReference type="Pfam" id="PF13517">
    <property type="entry name" value="FG-GAP_3"/>
    <property type="match status" value="2"/>
</dbReference>
<proteinExistence type="predicted"/>
<evidence type="ECO:0000256" key="2">
    <source>
        <dbReference type="PROSITE-ProRule" id="PRU00339"/>
    </source>
</evidence>
<dbReference type="SMART" id="SM00028">
    <property type="entry name" value="TPR"/>
    <property type="match status" value="3"/>
</dbReference>
<dbReference type="PROSITE" id="PS50005">
    <property type="entry name" value="TPR"/>
    <property type="match status" value="2"/>
</dbReference>
<keyword evidence="2" id="KW-0802">TPR repeat</keyword>
<dbReference type="EMBL" id="SIHJ01000009">
    <property type="protein sequence ID" value="TWT29329.1"/>
    <property type="molecule type" value="Genomic_DNA"/>
</dbReference>
<organism evidence="3 4">
    <name type="scientific">Posidoniimonas corsicana</name>
    <dbReference type="NCBI Taxonomy" id="1938618"/>
    <lineage>
        <taxon>Bacteria</taxon>
        <taxon>Pseudomonadati</taxon>
        <taxon>Planctomycetota</taxon>
        <taxon>Planctomycetia</taxon>
        <taxon>Pirellulales</taxon>
        <taxon>Lacipirellulaceae</taxon>
        <taxon>Posidoniimonas</taxon>
    </lineage>
</organism>
<keyword evidence="4" id="KW-1185">Reference proteome</keyword>
<dbReference type="Pfam" id="PF12895">
    <property type="entry name" value="ANAPC3"/>
    <property type="match status" value="1"/>
</dbReference>
<dbReference type="Gene3D" id="1.25.40.10">
    <property type="entry name" value="Tetratricopeptide repeat domain"/>
    <property type="match status" value="1"/>
</dbReference>
<dbReference type="InterPro" id="IPR013517">
    <property type="entry name" value="FG-GAP"/>
</dbReference>
<comment type="caution">
    <text evidence="3">The sequence shown here is derived from an EMBL/GenBank/DDBJ whole genome shotgun (WGS) entry which is preliminary data.</text>
</comment>